<evidence type="ECO:0000313" key="3">
    <source>
        <dbReference type="Proteomes" id="UP000199515"/>
    </source>
</evidence>
<dbReference type="Gene3D" id="3.40.630.30">
    <property type="match status" value="1"/>
</dbReference>
<proteinExistence type="predicted"/>
<dbReference type="EMBL" id="FNON01000012">
    <property type="protein sequence ID" value="SDZ30739.1"/>
    <property type="molecule type" value="Genomic_DNA"/>
</dbReference>
<dbReference type="STRING" id="589385.SAMN05421504_11299"/>
<gene>
    <name evidence="2" type="ORF">SAMN05421504_11299</name>
</gene>
<keyword evidence="3" id="KW-1185">Reference proteome</keyword>
<dbReference type="AlphaFoldDB" id="A0A1H3S0Q2"/>
<dbReference type="InterPro" id="IPR000182">
    <property type="entry name" value="GNAT_dom"/>
</dbReference>
<name>A0A1H3S0Q2_9PSEU</name>
<dbReference type="SUPFAM" id="SSF55729">
    <property type="entry name" value="Acyl-CoA N-acyltransferases (Nat)"/>
    <property type="match status" value="1"/>
</dbReference>
<dbReference type="InterPro" id="IPR051531">
    <property type="entry name" value="N-acetyltransferase"/>
</dbReference>
<dbReference type="Pfam" id="PF13302">
    <property type="entry name" value="Acetyltransf_3"/>
    <property type="match status" value="1"/>
</dbReference>
<dbReference type="PROSITE" id="PS51186">
    <property type="entry name" value="GNAT"/>
    <property type="match status" value="1"/>
</dbReference>
<dbReference type="RefSeq" id="WP_091298393.1">
    <property type="nucleotide sequence ID" value="NZ_FNON01000012.1"/>
</dbReference>
<evidence type="ECO:0000259" key="1">
    <source>
        <dbReference type="PROSITE" id="PS51186"/>
    </source>
</evidence>
<dbReference type="PANTHER" id="PTHR43792">
    <property type="entry name" value="GNAT FAMILY, PUTATIVE (AFU_ORTHOLOGUE AFUA_3G00765)-RELATED-RELATED"/>
    <property type="match status" value="1"/>
</dbReference>
<organism evidence="2 3">
    <name type="scientific">Amycolatopsis xylanica</name>
    <dbReference type="NCBI Taxonomy" id="589385"/>
    <lineage>
        <taxon>Bacteria</taxon>
        <taxon>Bacillati</taxon>
        <taxon>Actinomycetota</taxon>
        <taxon>Actinomycetes</taxon>
        <taxon>Pseudonocardiales</taxon>
        <taxon>Pseudonocardiaceae</taxon>
        <taxon>Amycolatopsis</taxon>
    </lineage>
</organism>
<reference evidence="2 3" key="1">
    <citation type="submission" date="2016-10" db="EMBL/GenBank/DDBJ databases">
        <authorList>
            <person name="de Groot N.N."/>
        </authorList>
    </citation>
    <scope>NUCLEOTIDE SEQUENCE [LARGE SCALE GENOMIC DNA]</scope>
    <source>
        <strain evidence="2 3">CPCC 202699</strain>
    </source>
</reference>
<dbReference type="Proteomes" id="UP000199515">
    <property type="component" value="Unassembled WGS sequence"/>
</dbReference>
<dbReference type="OrthoDB" id="9814648at2"/>
<keyword evidence="2" id="KW-0808">Transferase</keyword>
<accession>A0A1H3S0Q2</accession>
<protein>
    <submittedName>
        <fullName evidence="2">Aminoglycoside 6'-N-acetyltransferase</fullName>
    </submittedName>
</protein>
<evidence type="ECO:0000313" key="2">
    <source>
        <dbReference type="EMBL" id="SDZ30739.1"/>
    </source>
</evidence>
<feature type="domain" description="N-acetyltransferase" evidence="1">
    <location>
        <begin position="13"/>
        <end position="168"/>
    </location>
</feature>
<dbReference type="InterPro" id="IPR016181">
    <property type="entry name" value="Acyl_CoA_acyltransferase"/>
</dbReference>
<dbReference type="GO" id="GO:0016747">
    <property type="term" value="F:acyltransferase activity, transferring groups other than amino-acyl groups"/>
    <property type="evidence" value="ECO:0007669"/>
    <property type="project" value="InterPro"/>
</dbReference>
<dbReference type="CDD" id="cd04301">
    <property type="entry name" value="NAT_SF"/>
    <property type="match status" value="1"/>
</dbReference>
<sequence length="177" mass="19240">MTVTDKPLFGGKVSLRPAGASDAARFQEILGHPEVARWWGDAEEGVAEQVAYLLDADEDTTCFAIEADDGIAGIILAFEEDDPQYRHAGIDIAVHPDFQGRGIGADAIHTLAAFLLEQRGHHRLVIDPAASNEAAIRVYKRLGFKPVGVMRRYERGPDGTWHDGLLLDLLAGELVSP</sequence>